<accession>K7ZZL9</accession>
<keyword evidence="4" id="KW-1185">Reference proteome</keyword>
<dbReference type="AlphaFoldDB" id="K7ZZL9"/>
<sequence length="120" mass="12858">MAFYNKKPEELFPDEKTVIANLVAAPGAAGGIMAAGNSTGIGSGVNAARVENNTPGTVVQGGKLVVQGCARVFACWNALVEKQAGNNNLNPATIGFLLNTWWCRQVRHPKRRLLTQSMKY</sequence>
<evidence type="ECO:0000313" key="4">
    <source>
        <dbReference type="Proteomes" id="UP000067320"/>
    </source>
</evidence>
<geneLocation type="plasmid" evidence="1 4">
    <name>pCCO1</name>
</geneLocation>
<dbReference type="EMBL" id="CAKW01000061">
    <property type="protein sequence ID" value="CCJ72181.1"/>
    <property type="molecule type" value="Genomic_DNA"/>
</dbReference>
<evidence type="ECO:0000313" key="2">
    <source>
        <dbReference type="EMBL" id="CCJ72181.1"/>
    </source>
</evidence>
<evidence type="ECO:0000313" key="3">
    <source>
        <dbReference type="Proteomes" id="UP000009340"/>
    </source>
</evidence>
<dbReference type="EMBL" id="CP012265">
    <property type="protein sequence ID" value="ALB64868.1"/>
    <property type="molecule type" value="Genomic_DNA"/>
</dbReference>
<reference evidence="4" key="2">
    <citation type="submission" date="2015-07" db="EMBL/GenBank/DDBJ databases">
        <authorList>
            <person name="Moine D."/>
            <person name="Kassam M."/>
        </authorList>
    </citation>
    <scope>NUCLEOTIDE SEQUENCE [LARGE SCALE GENOMIC DNA]</scope>
    <source>
        <strain evidence="4">LMG 26250</strain>
        <plasmid evidence="4">pCCO1</plasmid>
    </source>
</reference>
<dbReference type="Proteomes" id="UP000009340">
    <property type="component" value="Unassembled WGS sequence"/>
</dbReference>
<protein>
    <submittedName>
        <fullName evidence="2">Hypothetical Cytosolic Protein</fullName>
    </submittedName>
</protein>
<reference evidence="4" key="3">
    <citation type="submission" date="2015-09" db="EMBL/GenBank/DDBJ databases">
        <title>Cronobacter genome sequencing and assembly.</title>
        <authorList>
            <person name="Descombes P."/>
            <person name="Baert L."/>
            <person name="Ngom-Bru C."/>
            <person name="Barretto C."/>
        </authorList>
    </citation>
    <scope>NUCLEOTIDE SEQUENCE [LARGE SCALE GENOMIC DNA]</scope>
    <source>
        <strain evidence="4">LMG 26250</strain>
        <plasmid evidence="4">pCCO1</plasmid>
    </source>
</reference>
<dbReference type="KEGG" id="ccon:AFK62_20190"/>
<gene>
    <name evidence="1" type="ORF">AFK62_20190</name>
    <name evidence="2" type="ORF">BN137_1546</name>
</gene>
<dbReference type="PATRIC" id="fig|1073999.7.peg.4220"/>
<dbReference type="Proteomes" id="UP000067320">
    <property type="component" value="Plasmid pCCO1"/>
</dbReference>
<organism evidence="2 3">
    <name type="scientific">Cronobacter condimenti 1330</name>
    <dbReference type="NCBI Taxonomy" id="1073999"/>
    <lineage>
        <taxon>Bacteria</taxon>
        <taxon>Pseudomonadati</taxon>
        <taxon>Pseudomonadota</taxon>
        <taxon>Gammaproteobacteria</taxon>
        <taxon>Enterobacterales</taxon>
        <taxon>Enterobacteriaceae</taxon>
        <taxon>Cronobacter</taxon>
    </lineage>
</organism>
<evidence type="ECO:0000313" key="1">
    <source>
        <dbReference type="EMBL" id="ALB64868.1"/>
    </source>
</evidence>
<proteinExistence type="predicted"/>
<name>K7ZZL9_9ENTR</name>
<reference evidence="2" key="1">
    <citation type="submission" date="2012-07" db="EMBL/GenBank/DDBJ databases">
        <authorList>
            <person name="Cummings C."/>
        </authorList>
    </citation>
    <scope>NUCLEOTIDE SEQUENCE</scope>
    <source>
        <strain evidence="2">1330</strain>
    </source>
</reference>
<keyword evidence="1" id="KW-0614">Plasmid</keyword>
<reference evidence="1 4" key="4">
    <citation type="journal article" date="2016" name="Genome Announc.">
        <title>Fully Closed Genome Sequences of Five Type Strains of the Genus Cronobacter and One Cronobacter sakazakii Strain.</title>
        <authorList>
            <person name="Moine D."/>
            <person name="Kassam M."/>
            <person name="Baert L."/>
            <person name="Tang Y."/>
            <person name="Barretto C."/>
            <person name="Ngom Bru C."/>
            <person name="Klijn A."/>
            <person name="Descombes P."/>
        </authorList>
    </citation>
    <scope>NUCLEOTIDE SEQUENCE [LARGE SCALE GENOMIC DNA]</scope>
    <source>
        <strain evidence="1 4">LMG 26250</strain>
    </source>
</reference>